<keyword evidence="1" id="KW-0472">Membrane</keyword>
<dbReference type="PANTHER" id="PTHR13132">
    <property type="entry name" value="ALPHA- 1,6 -FUCOSYLTRANSFERASE"/>
    <property type="match status" value="1"/>
</dbReference>
<keyword evidence="1" id="KW-0812">Transmembrane</keyword>
<keyword evidence="3" id="KW-1185">Reference proteome</keyword>
<sequence length="451" mass="50741">MERLVSQKCVVVAPVTATATATATATGIERANSVRERERSKGGGNYICKAAAVGFLCGVCVSYMMFFTLTTSTSLLHKDNATLWKEKEKGRRSPPQYGDRGEEDKIELLQSLWEASYHLISKNESITGDIVVPKAPHLQNCKAHVKASKQFDSGLSTWSILKGYLMEESLLAKPTNIAIPPPHPPWVEGGDEDNLPMTRHVQRDLWLHQHPSNCNDPNLRFLFTDWESNPGFGIGAQIAGMAGMLALAVNQKRILVTDYFNRADHAGCAGSEHSLWLCYFLPETSAECREHALELASQAEAWKQGVITSKQNYTTKEIWVGKTPRQWGKPWERMQPTTEIGSKLLKHHRTKDRRWWRAQEVIDQSKSYVGWDFYYTNVRRQVGNMSMPSYEASLGRETSTNYPLVNFLMAADADFFIGALGSTWCFLLDGMRSTGGKVMAGYLSVNKDRFW</sequence>
<accession>A0AA38LIY5</accession>
<protein>
    <submittedName>
        <fullName evidence="2">Uncharacterized protein</fullName>
    </submittedName>
</protein>
<dbReference type="PANTHER" id="PTHR13132:SF29">
    <property type="entry name" value="ALPHA-(1,6)-FUCOSYLTRANSFERASE"/>
    <property type="match status" value="1"/>
</dbReference>
<comment type="caution">
    <text evidence="2">The sequence shown here is derived from an EMBL/GenBank/DDBJ whole genome shotgun (WGS) entry which is preliminary data.</text>
</comment>
<name>A0AA38LIY5_TAXCH</name>
<dbReference type="AlphaFoldDB" id="A0AA38LIY5"/>
<dbReference type="GO" id="GO:0046921">
    <property type="term" value="F:alpha-(1-&gt;6)-fucosyltransferase activity"/>
    <property type="evidence" value="ECO:0007669"/>
    <property type="project" value="TreeGrafter"/>
</dbReference>
<dbReference type="GO" id="GO:0006487">
    <property type="term" value="P:protein N-linked glycosylation"/>
    <property type="evidence" value="ECO:0007669"/>
    <property type="project" value="TreeGrafter"/>
</dbReference>
<evidence type="ECO:0000256" key="1">
    <source>
        <dbReference type="SAM" id="Phobius"/>
    </source>
</evidence>
<evidence type="ECO:0000313" key="3">
    <source>
        <dbReference type="Proteomes" id="UP000824469"/>
    </source>
</evidence>
<keyword evidence="1" id="KW-1133">Transmembrane helix</keyword>
<dbReference type="Proteomes" id="UP000824469">
    <property type="component" value="Unassembled WGS sequence"/>
</dbReference>
<organism evidence="2 3">
    <name type="scientific">Taxus chinensis</name>
    <name type="common">Chinese yew</name>
    <name type="synonym">Taxus wallichiana var. chinensis</name>
    <dbReference type="NCBI Taxonomy" id="29808"/>
    <lineage>
        <taxon>Eukaryota</taxon>
        <taxon>Viridiplantae</taxon>
        <taxon>Streptophyta</taxon>
        <taxon>Embryophyta</taxon>
        <taxon>Tracheophyta</taxon>
        <taxon>Spermatophyta</taxon>
        <taxon>Pinopsida</taxon>
        <taxon>Pinidae</taxon>
        <taxon>Conifers II</taxon>
        <taxon>Cupressales</taxon>
        <taxon>Taxaceae</taxon>
        <taxon>Taxus</taxon>
    </lineage>
</organism>
<gene>
    <name evidence="2" type="ORF">KI387_005967</name>
</gene>
<feature type="transmembrane region" description="Helical" evidence="1">
    <location>
        <begin position="46"/>
        <end position="66"/>
    </location>
</feature>
<proteinExistence type="predicted"/>
<evidence type="ECO:0000313" key="2">
    <source>
        <dbReference type="EMBL" id="KAH9325789.1"/>
    </source>
</evidence>
<dbReference type="EMBL" id="JAHRHJ020000002">
    <property type="protein sequence ID" value="KAH9325789.1"/>
    <property type="molecule type" value="Genomic_DNA"/>
</dbReference>
<reference evidence="2 3" key="1">
    <citation type="journal article" date="2021" name="Nat. Plants">
        <title>The Taxus genome provides insights into paclitaxel biosynthesis.</title>
        <authorList>
            <person name="Xiong X."/>
            <person name="Gou J."/>
            <person name="Liao Q."/>
            <person name="Li Y."/>
            <person name="Zhou Q."/>
            <person name="Bi G."/>
            <person name="Li C."/>
            <person name="Du R."/>
            <person name="Wang X."/>
            <person name="Sun T."/>
            <person name="Guo L."/>
            <person name="Liang H."/>
            <person name="Lu P."/>
            <person name="Wu Y."/>
            <person name="Zhang Z."/>
            <person name="Ro D.K."/>
            <person name="Shang Y."/>
            <person name="Huang S."/>
            <person name="Yan J."/>
        </authorList>
    </citation>
    <scope>NUCLEOTIDE SEQUENCE [LARGE SCALE GENOMIC DNA]</scope>
    <source>
        <strain evidence="2">Ta-2019</strain>
    </source>
</reference>